<sequence length="152" mass="16481">MRVGNGEGAPRVPRQGRADWLRGARIIGVLGVFYRPEGRLGEPEAVEFLLADGQSVLLTCASDWTLRVGPGAWPRLPEWCVPSGQWEFATVPTLPQPPEGGWTVTRTEERGDENGQVREAVIRCEGGSFVVVGGDTMAIRFTRGHRGAPATT</sequence>
<gene>
    <name evidence="1" type="ORF">SAMN02787144_1002348</name>
</gene>
<reference evidence="1 2" key="1">
    <citation type="submission" date="2016-11" db="EMBL/GenBank/DDBJ databases">
        <authorList>
            <person name="Jaros S."/>
            <person name="Januszkiewicz K."/>
            <person name="Wedrychowicz H."/>
        </authorList>
    </citation>
    <scope>NUCLEOTIDE SEQUENCE [LARGE SCALE GENOMIC DNA]</scope>
    <source>
        <strain evidence="1 2">OK807</strain>
    </source>
</reference>
<organism evidence="1 2">
    <name type="scientific">Streptomyces atratus</name>
    <dbReference type="NCBI Taxonomy" id="1893"/>
    <lineage>
        <taxon>Bacteria</taxon>
        <taxon>Bacillati</taxon>
        <taxon>Actinomycetota</taxon>
        <taxon>Actinomycetes</taxon>
        <taxon>Kitasatosporales</taxon>
        <taxon>Streptomycetaceae</taxon>
        <taxon>Streptomyces</taxon>
    </lineage>
</organism>
<dbReference type="STRING" id="1893.SAMN02787144_1002348"/>
<evidence type="ECO:0000313" key="1">
    <source>
        <dbReference type="EMBL" id="SFX34027.1"/>
    </source>
</evidence>
<accession>A0A1K1WA44</accession>
<dbReference type="Proteomes" id="UP000181909">
    <property type="component" value="Unassembled WGS sequence"/>
</dbReference>
<name>A0A1K1WA44_STRAR</name>
<dbReference type="OrthoDB" id="3430702at2"/>
<proteinExistence type="predicted"/>
<dbReference type="EMBL" id="FPJO01000002">
    <property type="protein sequence ID" value="SFX34027.1"/>
    <property type="molecule type" value="Genomic_DNA"/>
</dbReference>
<protein>
    <submittedName>
        <fullName evidence="1">Uncharacterized protein</fullName>
    </submittedName>
</protein>
<evidence type="ECO:0000313" key="2">
    <source>
        <dbReference type="Proteomes" id="UP000181909"/>
    </source>
</evidence>
<dbReference type="AlphaFoldDB" id="A0A1K1WA44"/>
<dbReference type="RefSeq" id="WP_072484006.1">
    <property type="nucleotide sequence ID" value="NZ_CP108276.1"/>
</dbReference>